<proteinExistence type="predicted"/>
<protein>
    <submittedName>
        <fullName evidence="1">Efflux RND transporter periplasmic adaptor subunit</fullName>
    </submittedName>
</protein>
<organism evidence="1 2">
    <name type="scientific">Lutimaribacter degradans</name>
    <dbReference type="NCBI Taxonomy" id="2945989"/>
    <lineage>
        <taxon>Bacteria</taxon>
        <taxon>Pseudomonadati</taxon>
        <taxon>Pseudomonadota</taxon>
        <taxon>Alphaproteobacteria</taxon>
        <taxon>Rhodobacterales</taxon>
        <taxon>Roseobacteraceae</taxon>
        <taxon>Lutimaribacter</taxon>
    </lineage>
</organism>
<evidence type="ECO:0000313" key="1">
    <source>
        <dbReference type="EMBL" id="MCM2562258.1"/>
    </source>
</evidence>
<sequence>MTRRLVIATLVALIPALAWAQNDTLSRTVEITDWKAVFGRIEARDQIPARSRLGGTLVEVSVVEGMRVTAGQQIARVVDEKLALELNAIDASLESLNSQLANAEAELARGQTLLERGVTTTQRLDSLRTQVDVILGQIGTAEAERNVLEQREEEGAVLAPIEGTVLTVPVTAGSVVMPGEAIATIGGGGFFLRLAVPERHAMNLEEGDTIRIEGAEGEQEGRLVKIYPQIENGRVIADVEVPGLETDFVDARVLVRLPVATSSAVVVPANSLSSRMGLDFVTITGPDGTPRPRTVVVGTTHSIDGETVVEILSGLNAGEQLVTNRE</sequence>
<evidence type="ECO:0000313" key="2">
    <source>
        <dbReference type="Proteomes" id="UP001203036"/>
    </source>
</evidence>
<accession>A0ACC5ZVP2</accession>
<dbReference type="EMBL" id="JAMQGO010000004">
    <property type="protein sequence ID" value="MCM2562258.1"/>
    <property type="molecule type" value="Genomic_DNA"/>
</dbReference>
<name>A0ACC5ZVP2_9RHOB</name>
<comment type="caution">
    <text evidence="1">The sequence shown here is derived from an EMBL/GenBank/DDBJ whole genome shotgun (WGS) entry which is preliminary data.</text>
</comment>
<dbReference type="Proteomes" id="UP001203036">
    <property type="component" value="Unassembled WGS sequence"/>
</dbReference>
<keyword evidence="2" id="KW-1185">Reference proteome</keyword>
<reference evidence="1" key="1">
    <citation type="submission" date="2022-06" db="EMBL/GenBank/DDBJ databases">
        <title>Lutimaribacter sp. EGI FJ00013, a novel bacterium isolated from a salt lake sediment enrichment.</title>
        <authorList>
            <person name="Gao L."/>
            <person name="Fang B.-Z."/>
            <person name="Li W.-J."/>
        </authorList>
    </citation>
    <scope>NUCLEOTIDE SEQUENCE</scope>
    <source>
        <strain evidence="1">EGI FJ00013</strain>
    </source>
</reference>
<gene>
    <name evidence="1" type="ORF">M8744_08875</name>
</gene>